<evidence type="ECO:0000259" key="3">
    <source>
        <dbReference type="Pfam" id="PF14214"/>
    </source>
</evidence>
<feature type="domain" description="DNA helicase Pif1-like 2B" evidence="4">
    <location>
        <begin position="1241"/>
        <end position="1286"/>
    </location>
</feature>
<evidence type="ECO:0000313" key="6">
    <source>
        <dbReference type="Proteomes" id="UP000823749"/>
    </source>
</evidence>
<dbReference type="InterPro" id="IPR010285">
    <property type="entry name" value="DNA_helicase_pif1-like_DEAD"/>
</dbReference>
<dbReference type="CDD" id="cd18809">
    <property type="entry name" value="SF1_C_RecD"/>
    <property type="match status" value="1"/>
</dbReference>
<comment type="catalytic activity">
    <reaction evidence="1">
        <text>ATP + H2O = ADP + phosphate + H(+)</text>
        <dbReference type="Rhea" id="RHEA:13065"/>
        <dbReference type="ChEBI" id="CHEBI:15377"/>
        <dbReference type="ChEBI" id="CHEBI:15378"/>
        <dbReference type="ChEBI" id="CHEBI:30616"/>
        <dbReference type="ChEBI" id="CHEBI:43474"/>
        <dbReference type="ChEBI" id="CHEBI:456216"/>
        <dbReference type="EC" id="5.6.2.3"/>
    </reaction>
</comment>
<dbReference type="FunFam" id="3.40.50.300:FF:002884">
    <property type="entry name" value="ATP-dependent DNA helicase"/>
    <property type="match status" value="1"/>
</dbReference>
<dbReference type="GO" id="GO:0043139">
    <property type="term" value="F:5'-3' DNA helicase activity"/>
    <property type="evidence" value="ECO:0007669"/>
    <property type="project" value="UniProtKB-EC"/>
</dbReference>
<keyword evidence="1" id="KW-0547">Nucleotide-binding</keyword>
<proteinExistence type="inferred from homology"/>
<dbReference type="GO" id="GO:0005524">
    <property type="term" value="F:ATP binding"/>
    <property type="evidence" value="ECO:0007669"/>
    <property type="project" value="UniProtKB-KW"/>
</dbReference>
<evidence type="ECO:0000256" key="1">
    <source>
        <dbReference type="RuleBase" id="RU363044"/>
    </source>
</evidence>
<comment type="cofactor">
    <cofactor evidence="1">
        <name>Mg(2+)</name>
        <dbReference type="ChEBI" id="CHEBI:18420"/>
    </cofactor>
</comment>
<dbReference type="GO" id="GO:0000723">
    <property type="term" value="P:telomere maintenance"/>
    <property type="evidence" value="ECO:0007669"/>
    <property type="project" value="InterPro"/>
</dbReference>
<dbReference type="GO" id="GO:0016787">
    <property type="term" value="F:hydrolase activity"/>
    <property type="evidence" value="ECO:0007669"/>
    <property type="project" value="UniProtKB-KW"/>
</dbReference>
<dbReference type="PANTHER" id="PTHR10492">
    <property type="match status" value="1"/>
</dbReference>
<feature type="domain" description="Helitron helicase-like" evidence="3">
    <location>
        <begin position="272"/>
        <end position="455"/>
    </location>
</feature>
<gene>
    <name evidence="5" type="ORF">RHGRI_029530</name>
</gene>
<reference evidence="5" key="1">
    <citation type="submission" date="2020-08" db="EMBL/GenBank/DDBJ databases">
        <title>Plant Genome Project.</title>
        <authorList>
            <person name="Zhang R.-G."/>
        </authorList>
    </citation>
    <scope>NUCLEOTIDE SEQUENCE</scope>
    <source>
        <strain evidence="5">WSP0</strain>
        <tissue evidence="5">Leaf</tissue>
    </source>
</reference>
<dbReference type="Gene3D" id="3.40.50.300">
    <property type="entry name" value="P-loop containing nucleotide triphosphate hydrolases"/>
    <property type="match status" value="1"/>
</dbReference>
<keyword evidence="6" id="KW-1185">Reference proteome</keyword>
<protein>
    <recommendedName>
        <fullName evidence="1">ATP-dependent DNA helicase</fullName>
        <ecNumber evidence="1">5.6.2.3</ecNumber>
    </recommendedName>
</protein>
<organism evidence="5 6">
    <name type="scientific">Rhododendron griersonianum</name>
    <dbReference type="NCBI Taxonomy" id="479676"/>
    <lineage>
        <taxon>Eukaryota</taxon>
        <taxon>Viridiplantae</taxon>
        <taxon>Streptophyta</taxon>
        <taxon>Embryophyta</taxon>
        <taxon>Tracheophyta</taxon>
        <taxon>Spermatophyta</taxon>
        <taxon>Magnoliopsida</taxon>
        <taxon>eudicotyledons</taxon>
        <taxon>Gunneridae</taxon>
        <taxon>Pentapetalae</taxon>
        <taxon>asterids</taxon>
        <taxon>Ericales</taxon>
        <taxon>Ericaceae</taxon>
        <taxon>Ericoideae</taxon>
        <taxon>Rhodoreae</taxon>
        <taxon>Rhododendron</taxon>
    </lineage>
</organism>
<feature type="domain" description="DNA helicase Pif1-like DEAD-box helicase" evidence="2">
    <location>
        <begin position="919"/>
        <end position="1140"/>
    </location>
</feature>
<keyword evidence="1" id="KW-0234">DNA repair</keyword>
<keyword evidence="1" id="KW-0378">Hydrolase</keyword>
<dbReference type="SUPFAM" id="SSF52540">
    <property type="entry name" value="P-loop containing nucleoside triphosphate hydrolases"/>
    <property type="match status" value="2"/>
</dbReference>
<comment type="similarity">
    <text evidence="1">Belongs to the helicase family.</text>
</comment>
<dbReference type="Pfam" id="PF14214">
    <property type="entry name" value="Helitron_like_N"/>
    <property type="match status" value="1"/>
</dbReference>
<keyword evidence="1" id="KW-0227">DNA damage</keyword>
<keyword evidence="1" id="KW-0347">Helicase</keyword>
<dbReference type="InterPro" id="IPR049163">
    <property type="entry name" value="Pif1-like_2B_dom"/>
</dbReference>
<keyword evidence="1" id="KW-0067">ATP-binding</keyword>
<accession>A0AAV6IJN7</accession>
<sequence>MTCSNCGAKMWIEEKVRDSPLSHPKFNLCCRSGQVVLPLLPDSPEFLQQKFNDAKFRENIRAYNSLLSFTSMGGKIDHSVLDGRGPYSFRISGANFHRIGSLLPEPGTNPKFAQLYIYDTEHETHNRMGVMRRTNGSTGIDTTTLEGLQSMLNVTNPYAQVFRSAGDIIRDNGAQDLRVKILSSRGGRQYTKPTTNEIAALLVGDGFESGANRDIVVQKLDGHLHRINETHPAYMPLQYPILFPYGTDGWRRSIEFTQATNANREGVSMREFYAFRLQFRDSEGKTLLQGGRLFQQFVVDCYAAIEQDRLNFVRCNQNILRSDLYSGLRDAVTAGDADASEVGTRFILPSSFTGGPRNMNQHYQDAMAVCRAMGFPDLLLTFTCNPSWSEIQQEVSRIPNQRTEDRPDILARVFRIKMKQLMRDIKKEKFFGKIIADIYVIEYQKRGLPHSHIILTLAAEDKLNSPEEIDEVICAEIPDEVNDPLAFETIMRCMIHGPCGDGNLSAPCMVNGKCSKHYPKKFSEQTTVDQNGFVIYRRRNYGKKYTVNGIEIDNRWVIPYNRDLIVKYNAHINLERCVHTKLIKYLYKYVHKGPDRATVVLENNVARTTGGGQCSYSMTDEVKQYLDCRYVSAIEACWRIFEFELQKQYPSVERLQYRLPGEQSVLFRDSGNIPEIINQPGIHDTMFTKWFQANIDHPSANHLTYEEFPRFGVWNKKDKEWKPRQQRMCVGRLNFAHPNSGERYYLRMMLTKIRGVKCYEDVRTVNSVVYPTSKAACIALGLLDDDNEWGAALTEASTWASGSQLRNLFCSMLMFSEVTNPLELWENHWVDLTDDLQNRVRRLTGDVNLSLRECDLKNLGLVEIENILNQNGRSLREFSPMPLPSSREAEIVSNRLIREELQYDSTFELQSFQSLHGGLNDDQLKVFNTIVEAYDSRRGGLFFVYGSGGTGKTYLWKSLIAKFRAENRIVLAVASSGIAALLLPGGRTAHSRFKIPLNPDEFSCCSINLRTELAKLIQEASLIIWDEAPMISRYAFEAVDRTFRDILKSTVHCSRSRLFGGKLFVLGGDFRQILPVVTKGSREQTVAASLPNSTIWDHCRVLHLTRNMRLTAQDIPDQTRQELRDFAEWIKLIGEGKIQGTSFSEGREPNWIQIPERFLIRNGERSLHMLIESTYPDFTNKYQDIGYLQECAILAPKHDDVDEINNIMLSMLPGEMRIYNSADKLCPTEHESNDQDMHPPELLHSLNFPGLPNHCLKLKVGTPIILLRNVNLSLGLCNGTRLIVVKMGNQVIEAKVVTGSRAGEIVHLHRAVLSPSSTHSPFTMKRRQFPIKLAFSMTINKSQGQTLKNVGLYLPNSCFCHGQLYVALSRVTSPRDLKILIVNKPAAPEVLAEYPIWAVDQEVGRPYPPSESKPKRFSTLGIKALLISTMGIKALLISTMGIKAQTVLNTRSRSALATVRRWHSGGVHSWAEFCSSL</sequence>
<evidence type="ECO:0000313" key="5">
    <source>
        <dbReference type="EMBL" id="KAG5528901.1"/>
    </source>
</evidence>
<dbReference type="Pfam" id="PF21530">
    <property type="entry name" value="Pif1_2B_dom"/>
    <property type="match status" value="1"/>
</dbReference>
<dbReference type="InterPro" id="IPR027417">
    <property type="entry name" value="P-loop_NTPase"/>
</dbReference>
<dbReference type="Proteomes" id="UP000823749">
    <property type="component" value="Chromosome 10"/>
</dbReference>
<evidence type="ECO:0000259" key="4">
    <source>
        <dbReference type="Pfam" id="PF21530"/>
    </source>
</evidence>
<dbReference type="EC" id="5.6.2.3" evidence="1"/>
<name>A0AAV6IJN7_9ERIC</name>
<evidence type="ECO:0000259" key="2">
    <source>
        <dbReference type="Pfam" id="PF05970"/>
    </source>
</evidence>
<dbReference type="GO" id="GO:0006281">
    <property type="term" value="P:DNA repair"/>
    <property type="evidence" value="ECO:0007669"/>
    <property type="project" value="UniProtKB-KW"/>
</dbReference>
<dbReference type="InterPro" id="IPR025476">
    <property type="entry name" value="Helitron_helicase-like"/>
</dbReference>
<dbReference type="EMBL" id="JACTNZ010000010">
    <property type="protein sequence ID" value="KAG5528901.1"/>
    <property type="molecule type" value="Genomic_DNA"/>
</dbReference>
<dbReference type="Pfam" id="PF05970">
    <property type="entry name" value="PIF1"/>
    <property type="match status" value="1"/>
</dbReference>
<dbReference type="PANTHER" id="PTHR10492:SF90">
    <property type="entry name" value="ATP-DEPENDENT DNA HELICASE"/>
    <property type="match status" value="1"/>
</dbReference>
<comment type="caution">
    <text evidence="5">The sequence shown here is derived from an EMBL/GenBank/DDBJ whole genome shotgun (WGS) entry which is preliminary data.</text>
</comment>
<dbReference type="GO" id="GO:0006310">
    <property type="term" value="P:DNA recombination"/>
    <property type="evidence" value="ECO:0007669"/>
    <property type="project" value="UniProtKB-KW"/>
</dbReference>
<keyword evidence="1" id="KW-0233">DNA recombination</keyword>